<dbReference type="STRING" id="933084.A0A067PMB9"/>
<dbReference type="Proteomes" id="UP000027265">
    <property type="component" value="Unassembled WGS sequence"/>
</dbReference>
<organism evidence="7 8">
    <name type="scientific">Jaapia argillacea MUCL 33604</name>
    <dbReference type="NCBI Taxonomy" id="933084"/>
    <lineage>
        <taxon>Eukaryota</taxon>
        <taxon>Fungi</taxon>
        <taxon>Dikarya</taxon>
        <taxon>Basidiomycota</taxon>
        <taxon>Agaricomycotina</taxon>
        <taxon>Agaricomycetes</taxon>
        <taxon>Agaricomycetidae</taxon>
        <taxon>Jaapiales</taxon>
        <taxon>Jaapiaceae</taxon>
        <taxon>Jaapia</taxon>
    </lineage>
</organism>
<evidence type="ECO:0000256" key="1">
    <source>
        <dbReference type="ARBA" id="ARBA00004173"/>
    </source>
</evidence>
<gene>
    <name evidence="7" type="ORF">JAAARDRAFT_198361</name>
</gene>
<evidence type="ECO:0000256" key="5">
    <source>
        <dbReference type="SAM" id="Coils"/>
    </source>
</evidence>
<evidence type="ECO:0000256" key="2">
    <source>
        <dbReference type="ARBA" id="ARBA00010901"/>
    </source>
</evidence>
<feature type="compositionally biased region" description="Basic and acidic residues" evidence="6">
    <location>
        <begin position="36"/>
        <end position="49"/>
    </location>
</feature>
<dbReference type="SUPFAM" id="SSF64602">
    <property type="entry name" value="F1 ATPase inhibitor, IF1, C-terminal domain"/>
    <property type="match status" value="1"/>
</dbReference>
<dbReference type="Gene3D" id="1.20.5.500">
    <property type="entry name" value="Single helix bin"/>
    <property type="match status" value="1"/>
</dbReference>
<keyword evidence="3" id="KW-0496">Mitochondrion</keyword>
<dbReference type="GO" id="GO:0042030">
    <property type="term" value="F:ATPase inhibitor activity"/>
    <property type="evidence" value="ECO:0007669"/>
    <property type="project" value="InterPro"/>
</dbReference>
<comment type="similarity">
    <text evidence="2 4">Belongs to the ATPase inhibitor family.</text>
</comment>
<evidence type="ECO:0000256" key="3">
    <source>
        <dbReference type="ARBA" id="ARBA00023128"/>
    </source>
</evidence>
<proteinExistence type="inferred from homology"/>
<dbReference type="EMBL" id="KL197740">
    <property type="protein sequence ID" value="KDQ52447.1"/>
    <property type="molecule type" value="Genomic_DNA"/>
</dbReference>
<dbReference type="InParanoid" id="A0A067PMB9"/>
<dbReference type="OrthoDB" id="5532350at2759"/>
<evidence type="ECO:0000313" key="8">
    <source>
        <dbReference type="Proteomes" id="UP000027265"/>
    </source>
</evidence>
<comment type="subcellular location">
    <subcellularLocation>
        <location evidence="1">Mitochondrion</location>
    </subcellularLocation>
</comment>
<dbReference type="HOGENOM" id="CLU_145563_3_0_1"/>
<dbReference type="AlphaFoldDB" id="A0A067PMB9"/>
<feature type="coiled-coil region" evidence="5">
    <location>
        <begin position="50"/>
        <end position="84"/>
    </location>
</feature>
<dbReference type="Pfam" id="PF04568">
    <property type="entry name" value="IATP"/>
    <property type="match status" value="1"/>
</dbReference>
<sequence>MIARFASARCLPSLTSTVAMRSYSGRVEGSVASSREFGKKERAHEDQYARAHEAEQLKKLRDQIEKKKQELAQLESEHAEVETKVNGKA</sequence>
<keyword evidence="8" id="KW-1185">Reference proteome</keyword>
<name>A0A067PMB9_9AGAM</name>
<evidence type="ECO:0000256" key="4">
    <source>
        <dbReference type="RuleBase" id="RU368087"/>
    </source>
</evidence>
<protein>
    <recommendedName>
        <fullName evidence="4">ATPase inhibitor, mitochondrial</fullName>
    </recommendedName>
</protein>
<evidence type="ECO:0000256" key="6">
    <source>
        <dbReference type="SAM" id="MobiDB-lite"/>
    </source>
</evidence>
<dbReference type="InterPro" id="IPR007648">
    <property type="entry name" value="ATPase_inhibitor_mt"/>
</dbReference>
<keyword evidence="5" id="KW-0175">Coiled coil</keyword>
<comment type="function">
    <text evidence="4">Inhibits the enzyme activity of ATPase.</text>
</comment>
<evidence type="ECO:0000313" key="7">
    <source>
        <dbReference type="EMBL" id="KDQ52447.1"/>
    </source>
</evidence>
<accession>A0A067PMB9</accession>
<dbReference type="GO" id="GO:0005739">
    <property type="term" value="C:mitochondrion"/>
    <property type="evidence" value="ECO:0007669"/>
    <property type="project" value="UniProtKB-SubCell"/>
</dbReference>
<reference evidence="8" key="1">
    <citation type="journal article" date="2014" name="Proc. Natl. Acad. Sci. U.S.A.">
        <title>Extensive sampling of basidiomycete genomes demonstrates inadequacy of the white-rot/brown-rot paradigm for wood decay fungi.</title>
        <authorList>
            <person name="Riley R."/>
            <person name="Salamov A.A."/>
            <person name="Brown D.W."/>
            <person name="Nagy L.G."/>
            <person name="Floudas D."/>
            <person name="Held B.W."/>
            <person name="Levasseur A."/>
            <person name="Lombard V."/>
            <person name="Morin E."/>
            <person name="Otillar R."/>
            <person name="Lindquist E.A."/>
            <person name="Sun H."/>
            <person name="LaButti K.M."/>
            <person name="Schmutz J."/>
            <person name="Jabbour D."/>
            <person name="Luo H."/>
            <person name="Baker S.E."/>
            <person name="Pisabarro A.G."/>
            <person name="Walton J.D."/>
            <person name="Blanchette R.A."/>
            <person name="Henrissat B."/>
            <person name="Martin F."/>
            <person name="Cullen D."/>
            <person name="Hibbett D.S."/>
            <person name="Grigoriev I.V."/>
        </authorList>
    </citation>
    <scope>NUCLEOTIDE SEQUENCE [LARGE SCALE GENOMIC DNA]</scope>
    <source>
        <strain evidence="8">MUCL 33604</strain>
    </source>
</reference>
<feature type="region of interest" description="Disordered" evidence="6">
    <location>
        <begin position="29"/>
        <end position="49"/>
    </location>
</feature>